<keyword evidence="3" id="KW-1185">Reference proteome</keyword>
<dbReference type="PANTHER" id="PTHR36180">
    <property type="entry name" value="DNA-BINDING PROTEIN-RELATED-RELATED"/>
    <property type="match status" value="1"/>
</dbReference>
<gene>
    <name evidence="2" type="primary">orf7</name>
    <name evidence="2" type="ORF">BN424_2658</name>
</gene>
<dbReference type="EMBL" id="HE999757">
    <property type="protein sequence ID" value="CCO12097.2"/>
    <property type="molecule type" value="Genomic_DNA"/>
</dbReference>
<dbReference type="OrthoDB" id="9812611at2"/>
<dbReference type="AlphaFoldDB" id="K8E5P4"/>
<dbReference type="eggNOG" id="COG3645">
    <property type="taxonomic scope" value="Bacteria"/>
</dbReference>
<protein>
    <submittedName>
        <fullName evidence="2">Phage antirepressor KilAC domain protein</fullName>
    </submittedName>
</protein>
<dbReference type="SMART" id="SM01040">
    <property type="entry name" value="Bro-N"/>
    <property type="match status" value="1"/>
</dbReference>
<feature type="domain" description="Bro-N" evidence="1">
    <location>
        <begin position="1"/>
        <end position="109"/>
    </location>
</feature>
<dbReference type="InterPro" id="IPR003497">
    <property type="entry name" value="BRO_N_domain"/>
</dbReference>
<evidence type="ECO:0000313" key="2">
    <source>
        <dbReference type="EMBL" id="CCO12097.2"/>
    </source>
</evidence>
<dbReference type="STRING" id="1234679.BN424_2658"/>
<dbReference type="Pfam" id="PF03374">
    <property type="entry name" value="ANT"/>
    <property type="match status" value="1"/>
</dbReference>
<dbReference type="KEGG" id="cml:BN424_2658"/>
<evidence type="ECO:0000259" key="1">
    <source>
        <dbReference type="PROSITE" id="PS51750"/>
    </source>
</evidence>
<dbReference type="HOGENOM" id="CLU_046670_0_1_9"/>
<accession>K8E5P4</accession>
<organism evidence="2 3">
    <name type="scientific">Carnobacterium maltaromaticum LMA28</name>
    <dbReference type="NCBI Taxonomy" id="1234679"/>
    <lineage>
        <taxon>Bacteria</taxon>
        <taxon>Bacillati</taxon>
        <taxon>Bacillota</taxon>
        <taxon>Bacilli</taxon>
        <taxon>Lactobacillales</taxon>
        <taxon>Carnobacteriaceae</taxon>
        <taxon>Carnobacterium</taxon>
    </lineage>
</organism>
<proteinExistence type="predicted"/>
<dbReference type="eggNOG" id="COG3617">
    <property type="taxonomic scope" value="Bacteria"/>
</dbReference>
<dbReference type="Proteomes" id="UP000000212">
    <property type="component" value="Chromosome"/>
</dbReference>
<dbReference type="GO" id="GO:0003677">
    <property type="term" value="F:DNA binding"/>
    <property type="evidence" value="ECO:0007669"/>
    <property type="project" value="InterPro"/>
</dbReference>
<reference evidence="3" key="1">
    <citation type="journal article" date="2013" name="Genome Announc.">
        <title>Complete Chromosome Sequence of Carnobacterium maltaromaticum LMA 28.</title>
        <authorList>
            <person name="Cailliez-Grimal C."/>
            <person name="Chaillou S."/>
            <person name="Anba-Mondoloni J."/>
            <person name="Loux V."/>
            <person name="Afzal M.I."/>
            <person name="Rahman A."/>
            <person name="Kergourlay G."/>
            <person name="Champomier-Verges M.C."/>
            <person name="Zagorec M."/>
            <person name="Dalgaard P."/>
            <person name="Leisner J.J."/>
            <person name="Prevost H."/>
            <person name="Revol-Junelles A.M."/>
            <person name="Borges F."/>
        </authorList>
    </citation>
    <scope>NUCLEOTIDE SEQUENCE</scope>
    <source>
        <strain evidence="3">LMA28</strain>
    </source>
</reference>
<sequence length="260" mass="29719">MSNLQKFNFEQNEVQTVLINEELYFIGKEISTILGYSNSRKALSDHVDPEDKLVLTSQIVTLENIPNRGLIGINESGLYSLVIGSKLPTAKKFKRWVTKEVLPSIRKNGMYATDELLDNPDLLIEVATKLKEERTLRLVAEQRVAEYEPKISYLDSILESTDTVTITQIAADYGLSAVAMNKRLNELKIQHKVGGQWILYTRHQREGYTKSHTTRVPKADGTEKVVMNTKWTQKGRLFIYESLKEINVYPLMDIEQLQLA</sequence>
<dbReference type="PROSITE" id="PS51750">
    <property type="entry name" value="BRO_N"/>
    <property type="match status" value="1"/>
</dbReference>
<dbReference type="PANTHER" id="PTHR36180:SF2">
    <property type="entry name" value="BRO FAMILY PROTEIN"/>
    <property type="match status" value="1"/>
</dbReference>
<name>K8E5P4_CARML</name>
<dbReference type="InterPro" id="IPR005039">
    <property type="entry name" value="Ant_C"/>
</dbReference>
<evidence type="ECO:0000313" key="3">
    <source>
        <dbReference type="Proteomes" id="UP000000212"/>
    </source>
</evidence>
<dbReference type="Pfam" id="PF02498">
    <property type="entry name" value="Bro-N"/>
    <property type="match status" value="1"/>
</dbReference>
<dbReference type="RefSeq" id="WP_016356573.1">
    <property type="nucleotide sequence ID" value="NC_019425.2"/>
</dbReference>